<reference evidence="2" key="1">
    <citation type="journal article" date="2023" name="Genome Biol. Evol.">
        <title>First Whole Genome Sequence and Flow Cytometry Genome Size Data for the Lichen-Forming Fungus Ramalina farinacea (Ascomycota).</title>
        <authorList>
            <person name="Llewellyn T."/>
            <person name="Mian S."/>
            <person name="Hill R."/>
            <person name="Leitch I.J."/>
            <person name="Gaya E."/>
        </authorList>
    </citation>
    <scope>NUCLEOTIDE SEQUENCE</scope>
    <source>
        <strain evidence="2">LIQ254RAFAR</strain>
    </source>
</reference>
<feature type="signal peptide" evidence="1">
    <location>
        <begin position="1"/>
        <end position="22"/>
    </location>
</feature>
<dbReference type="AlphaFoldDB" id="A0AA43QMN6"/>
<dbReference type="EMBL" id="JAPUFD010000005">
    <property type="protein sequence ID" value="MDI1487493.1"/>
    <property type="molecule type" value="Genomic_DNA"/>
</dbReference>
<evidence type="ECO:0000313" key="2">
    <source>
        <dbReference type="EMBL" id="MDI1487493.1"/>
    </source>
</evidence>
<comment type="caution">
    <text evidence="2">The sequence shown here is derived from an EMBL/GenBank/DDBJ whole genome shotgun (WGS) entry which is preliminary data.</text>
</comment>
<sequence length="211" mass="23135">MISEILFTALLLSIPNLPPAHSLTLPPSSNTNNTSIPTPNPIFRPIFYDIPNTELTLSITDLFHRIDNQVGHDLLRHATAEAQSAAAGGRGDLPLKPRCWNVERGGYRLQIQGGGPSTEMTTRQMSYEMLLEAVEGLETFFSEVQGGYFLVVFFVLARGSRRTADGYGFGRLMVRRAGVEQGGVPQASGCNWDGEEGQAEDAIQVDRLVRD</sequence>
<organism evidence="2 3">
    <name type="scientific">Ramalina farinacea</name>
    <dbReference type="NCBI Taxonomy" id="258253"/>
    <lineage>
        <taxon>Eukaryota</taxon>
        <taxon>Fungi</taxon>
        <taxon>Dikarya</taxon>
        <taxon>Ascomycota</taxon>
        <taxon>Pezizomycotina</taxon>
        <taxon>Lecanoromycetes</taxon>
        <taxon>OSLEUM clade</taxon>
        <taxon>Lecanoromycetidae</taxon>
        <taxon>Lecanorales</taxon>
        <taxon>Lecanorineae</taxon>
        <taxon>Ramalinaceae</taxon>
        <taxon>Ramalina</taxon>
    </lineage>
</organism>
<keyword evidence="3" id="KW-1185">Reference proteome</keyword>
<feature type="chain" id="PRO_5041386322" evidence="1">
    <location>
        <begin position="23"/>
        <end position="211"/>
    </location>
</feature>
<keyword evidence="1" id="KW-0732">Signal</keyword>
<accession>A0AA43QMN6</accession>
<dbReference type="Proteomes" id="UP001161017">
    <property type="component" value="Unassembled WGS sequence"/>
</dbReference>
<gene>
    <name evidence="2" type="ORF">OHK93_006763</name>
</gene>
<evidence type="ECO:0000256" key="1">
    <source>
        <dbReference type="SAM" id="SignalP"/>
    </source>
</evidence>
<name>A0AA43QMN6_9LECA</name>
<proteinExistence type="predicted"/>
<evidence type="ECO:0000313" key="3">
    <source>
        <dbReference type="Proteomes" id="UP001161017"/>
    </source>
</evidence>
<protein>
    <submittedName>
        <fullName evidence="2">Uncharacterized protein</fullName>
    </submittedName>
</protein>